<keyword evidence="2" id="KW-1185">Reference proteome</keyword>
<reference evidence="1" key="1">
    <citation type="submission" date="2023-03" db="EMBL/GenBank/DDBJ databases">
        <title>Massive genome expansion in bonnet fungi (Mycena s.s.) driven by repeated elements and novel gene families across ecological guilds.</title>
        <authorList>
            <consortium name="Lawrence Berkeley National Laboratory"/>
            <person name="Harder C.B."/>
            <person name="Miyauchi S."/>
            <person name="Viragh M."/>
            <person name="Kuo A."/>
            <person name="Thoen E."/>
            <person name="Andreopoulos B."/>
            <person name="Lu D."/>
            <person name="Skrede I."/>
            <person name="Drula E."/>
            <person name="Henrissat B."/>
            <person name="Morin E."/>
            <person name="Kohler A."/>
            <person name="Barry K."/>
            <person name="LaButti K."/>
            <person name="Morin E."/>
            <person name="Salamov A."/>
            <person name="Lipzen A."/>
            <person name="Mereny Z."/>
            <person name="Hegedus B."/>
            <person name="Baldrian P."/>
            <person name="Stursova M."/>
            <person name="Weitz H."/>
            <person name="Taylor A."/>
            <person name="Grigoriev I.V."/>
            <person name="Nagy L.G."/>
            <person name="Martin F."/>
            <person name="Kauserud H."/>
        </authorList>
    </citation>
    <scope>NUCLEOTIDE SEQUENCE</scope>
    <source>
        <strain evidence="1">CBHHK182m</strain>
    </source>
</reference>
<dbReference type="EMBL" id="JARKIB010000123">
    <property type="protein sequence ID" value="KAJ7736164.1"/>
    <property type="molecule type" value="Genomic_DNA"/>
</dbReference>
<comment type="caution">
    <text evidence="1">The sequence shown here is derived from an EMBL/GenBank/DDBJ whole genome shotgun (WGS) entry which is preliminary data.</text>
</comment>
<protein>
    <submittedName>
        <fullName evidence="1">Uncharacterized protein</fullName>
    </submittedName>
</protein>
<organism evidence="1 2">
    <name type="scientific">Mycena metata</name>
    <dbReference type="NCBI Taxonomy" id="1033252"/>
    <lineage>
        <taxon>Eukaryota</taxon>
        <taxon>Fungi</taxon>
        <taxon>Dikarya</taxon>
        <taxon>Basidiomycota</taxon>
        <taxon>Agaricomycotina</taxon>
        <taxon>Agaricomycetes</taxon>
        <taxon>Agaricomycetidae</taxon>
        <taxon>Agaricales</taxon>
        <taxon>Marasmiineae</taxon>
        <taxon>Mycenaceae</taxon>
        <taxon>Mycena</taxon>
    </lineage>
</organism>
<evidence type="ECO:0000313" key="1">
    <source>
        <dbReference type="EMBL" id="KAJ7736164.1"/>
    </source>
</evidence>
<name>A0AAD7MWV3_9AGAR</name>
<dbReference type="AlphaFoldDB" id="A0AAD7MWV3"/>
<accession>A0AAD7MWV3</accession>
<dbReference type="Proteomes" id="UP001215598">
    <property type="component" value="Unassembled WGS sequence"/>
</dbReference>
<sequence>MPSVVASIPLRQHPKFTSALQTSKYLNTLQIKPSKSDSRPEPATTFRGDFKIYSDRVFVPAPNASVAPQPTSTSCPAAQARRPVTAQVVPYTARAQASLECTMFALRPTYPICAAAGTSNPQLLRATRRLLSCTANATRGYQPLAGSYQEPYKGGLAYQATLSTETL</sequence>
<evidence type="ECO:0000313" key="2">
    <source>
        <dbReference type="Proteomes" id="UP001215598"/>
    </source>
</evidence>
<proteinExistence type="predicted"/>
<gene>
    <name evidence="1" type="ORF">B0H16DRAFT_1466867</name>
</gene>